<reference evidence="2 3" key="1">
    <citation type="journal article" date="2020" name="Front. Microbiol.">
        <title>Single-cell genomics of novel Actinobacteria with the Wood-Ljungdahl pathway discovered in a serpentinizing system.</title>
        <authorList>
            <person name="Merino N."/>
            <person name="Kawai M."/>
            <person name="Boyd E.S."/>
            <person name="Colman D.R."/>
            <person name="McGlynn S.E."/>
            <person name="Nealson K.H."/>
            <person name="Kurokawa K."/>
            <person name="Hongoh Y."/>
        </authorList>
    </citation>
    <scope>NUCLEOTIDE SEQUENCE [LARGE SCALE GENOMIC DNA]</scope>
    <source>
        <strain evidence="2 3">S47</strain>
    </source>
</reference>
<protein>
    <submittedName>
        <fullName evidence="2">Uncharacterized protein</fullName>
    </submittedName>
</protein>
<accession>A0A6V8Q8C8</accession>
<feature type="non-terminal residue" evidence="2">
    <location>
        <position position="1"/>
    </location>
</feature>
<organism evidence="2 3">
    <name type="scientific">Candidatus Hakubella thermalkaliphila</name>
    <dbReference type="NCBI Taxonomy" id="2754717"/>
    <lineage>
        <taxon>Bacteria</taxon>
        <taxon>Bacillati</taxon>
        <taxon>Actinomycetota</taxon>
        <taxon>Actinomycetota incertae sedis</taxon>
        <taxon>Candidatus Hakubellales</taxon>
        <taxon>Candidatus Hakubellaceae</taxon>
        <taxon>Candidatus Hakubella</taxon>
    </lineage>
</organism>
<dbReference type="EMBL" id="BLSD01000505">
    <property type="protein sequence ID" value="GFP40837.1"/>
    <property type="molecule type" value="Genomic_DNA"/>
</dbReference>
<dbReference type="Proteomes" id="UP000569018">
    <property type="component" value="Unassembled WGS sequence"/>
</dbReference>
<gene>
    <name evidence="2" type="ORF">HKBW3S47_02534</name>
</gene>
<keyword evidence="1" id="KW-0812">Transmembrane</keyword>
<comment type="caution">
    <text evidence="2">The sequence shown here is derived from an EMBL/GenBank/DDBJ whole genome shotgun (WGS) entry which is preliminary data.</text>
</comment>
<dbReference type="AlphaFoldDB" id="A0A6V8Q8C8"/>
<dbReference type="RefSeq" id="WP_219857190.1">
    <property type="nucleotide sequence ID" value="NZ_BLSD01000505.1"/>
</dbReference>
<keyword evidence="1" id="KW-1133">Transmembrane helix</keyword>
<evidence type="ECO:0000313" key="3">
    <source>
        <dbReference type="Proteomes" id="UP000569018"/>
    </source>
</evidence>
<evidence type="ECO:0000313" key="2">
    <source>
        <dbReference type="EMBL" id="GFP40837.1"/>
    </source>
</evidence>
<evidence type="ECO:0000256" key="1">
    <source>
        <dbReference type="SAM" id="Phobius"/>
    </source>
</evidence>
<keyword evidence="1" id="KW-0472">Membrane</keyword>
<sequence>RQVGIWRLDNLRGGESMKKGKRWWKSRTLWVNVLALIVLIFGLDLSGDETAAVLVTINLVLRKITKEPLVW</sequence>
<name>A0A6V8Q8C8_9ACTN</name>
<feature type="transmembrane region" description="Helical" evidence="1">
    <location>
        <begin position="28"/>
        <end position="46"/>
    </location>
</feature>
<proteinExistence type="predicted"/>